<evidence type="ECO:0000256" key="1">
    <source>
        <dbReference type="ARBA" id="ARBA00005278"/>
    </source>
</evidence>
<evidence type="ECO:0000256" key="2">
    <source>
        <dbReference type="ARBA" id="ARBA00023136"/>
    </source>
</evidence>
<comment type="caution">
    <text evidence="4">The sequence shown here is derived from an EMBL/GenBank/DDBJ whole genome shotgun (WGS) entry which is preliminary data.</text>
</comment>
<evidence type="ECO:0000313" key="4">
    <source>
        <dbReference type="EMBL" id="TDF94112.1"/>
    </source>
</evidence>
<keyword evidence="3" id="KW-0812">Transmembrane</keyword>
<evidence type="ECO:0000313" key="5">
    <source>
        <dbReference type="Proteomes" id="UP000295636"/>
    </source>
</evidence>
<gene>
    <name evidence="4" type="ORF">E1757_24800</name>
</gene>
<dbReference type="InterPro" id="IPR050768">
    <property type="entry name" value="UPF0353/GerABKA_families"/>
</dbReference>
<comment type="similarity">
    <text evidence="1">Belongs to the GerABKA family.</text>
</comment>
<organism evidence="4 5">
    <name type="scientific">Paenibacillus piri</name>
    <dbReference type="NCBI Taxonomy" id="2547395"/>
    <lineage>
        <taxon>Bacteria</taxon>
        <taxon>Bacillati</taxon>
        <taxon>Bacillota</taxon>
        <taxon>Bacilli</taxon>
        <taxon>Bacillales</taxon>
        <taxon>Paenibacillaceae</taxon>
        <taxon>Paenibacillus</taxon>
    </lineage>
</organism>
<dbReference type="PANTHER" id="PTHR22550">
    <property type="entry name" value="SPORE GERMINATION PROTEIN"/>
    <property type="match status" value="1"/>
</dbReference>
<dbReference type="GO" id="GO:0009847">
    <property type="term" value="P:spore germination"/>
    <property type="evidence" value="ECO:0007669"/>
    <property type="project" value="InterPro"/>
</dbReference>
<dbReference type="AlphaFoldDB" id="A0A4R5KGG3"/>
<keyword evidence="3" id="KW-1133">Transmembrane helix</keyword>
<feature type="transmembrane region" description="Helical" evidence="3">
    <location>
        <begin position="404"/>
        <end position="429"/>
    </location>
</feature>
<dbReference type="GO" id="GO:0016020">
    <property type="term" value="C:membrane"/>
    <property type="evidence" value="ECO:0007669"/>
    <property type="project" value="InterPro"/>
</dbReference>
<dbReference type="OrthoDB" id="1726708at2"/>
<feature type="transmembrane region" description="Helical" evidence="3">
    <location>
        <begin position="318"/>
        <end position="337"/>
    </location>
</feature>
<dbReference type="Proteomes" id="UP000295636">
    <property type="component" value="Unassembled WGS sequence"/>
</dbReference>
<name>A0A4R5KGG3_9BACL</name>
<feature type="transmembrane region" description="Helical" evidence="3">
    <location>
        <begin position="441"/>
        <end position="464"/>
    </location>
</feature>
<accession>A0A4R5KGG3</accession>
<keyword evidence="2 3" id="KW-0472">Membrane</keyword>
<reference evidence="4 5" key="1">
    <citation type="submission" date="2019-03" db="EMBL/GenBank/DDBJ databases">
        <title>This is whole genome sequence of Paenibacillus sp MS74 strain.</title>
        <authorList>
            <person name="Trinh H.N."/>
        </authorList>
    </citation>
    <scope>NUCLEOTIDE SEQUENCE [LARGE SCALE GENOMIC DNA]</scope>
    <source>
        <strain evidence="4 5">MS74</strain>
    </source>
</reference>
<dbReference type="PIRSF" id="PIRSF005690">
    <property type="entry name" value="GerBA"/>
    <property type="match status" value="1"/>
</dbReference>
<sequence length="522" mass="57460">MFRFLLSRLAPQPKQRIRYAQSNEGSAALSASLETNLGYIRTALATPNDLLIRIIALGAEKQACATVCLDGLVNKELINTNVLKPLQAFNWDTSNYLQQAEQGAGLLNQMAEVLPLNGISRSDRMEACLLAVLSGETVLLVDGAAEALIIGSQGWDGRAVEEPQTEALIRGPREGFTENLRTNMSLVRRRMKDPKLRFFDMRIGRRSQTQIVIAYTEGIANPELVREVQRRISTIDVDDVIGSGYIEQWISDSFMSPFPQILATERPDKVAAAVVQGKVAILVDTTPFALILPVTIGAIIQSPEDYYSHWLIATLMRILRLIAAFIATFLPAFYIALVEYHQGMIPSLLAFSIAGSREGVPFPAVIETLLMEGTLEILREAGVRLPKPIGQTIGIVGGLVIGEAAVAAGIVSPIMVIVVAITAISSFTLPSYPFAITLRIIRFAIMIAAALFGLYGIVLSYIIINIHIVNLKSFGIPYSAPFAPFFKKDWKDLVLRAPTTMLDTRPDMMQTEDRTRMNRDLR</sequence>
<dbReference type="PANTHER" id="PTHR22550:SF5">
    <property type="entry name" value="LEUCINE ZIPPER PROTEIN 4"/>
    <property type="match status" value="1"/>
</dbReference>
<dbReference type="RefSeq" id="WP_133233229.1">
    <property type="nucleotide sequence ID" value="NZ_SMRT01000014.1"/>
</dbReference>
<dbReference type="InterPro" id="IPR004995">
    <property type="entry name" value="Spore_Ger"/>
</dbReference>
<protein>
    <submittedName>
        <fullName evidence="4">Spore germination protein</fullName>
    </submittedName>
</protein>
<evidence type="ECO:0000256" key="3">
    <source>
        <dbReference type="SAM" id="Phobius"/>
    </source>
</evidence>
<keyword evidence="5" id="KW-1185">Reference proteome</keyword>
<dbReference type="Pfam" id="PF03323">
    <property type="entry name" value="GerA"/>
    <property type="match status" value="1"/>
</dbReference>
<proteinExistence type="inferred from homology"/>
<dbReference type="EMBL" id="SMRT01000014">
    <property type="protein sequence ID" value="TDF94112.1"/>
    <property type="molecule type" value="Genomic_DNA"/>
</dbReference>